<feature type="transmembrane region" description="Helical" evidence="9">
    <location>
        <begin position="358"/>
        <end position="377"/>
    </location>
</feature>
<evidence type="ECO:0000256" key="3">
    <source>
        <dbReference type="ARBA" id="ARBA00022448"/>
    </source>
</evidence>
<comment type="caution">
    <text evidence="10">The sequence shown here is derived from an EMBL/GenBank/DDBJ whole genome shotgun (WGS) entry which is preliminary data.</text>
</comment>
<feature type="transmembrane region" description="Helical" evidence="9">
    <location>
        <begin position="289"/>
        <end position="316"/>
    </location>
</feature>
<comment type="subcellular location">
    <subcellularLocation>
        <location evidence="1">Cell membrane</location>
        <topology evidence="1">Multi-pass membrane protein</topology>
    </subcellularLocation>
</comment>
<dbReference type="InterPro" id="IPR000522">
    <property type="entry name" value="ABC_transptr_permease_BtuC"/>
</dbReference>
<dbReference type="Proteomes" id="UP001501536">
    <property type="component" value="Unassembled WGS sequence"/>
</dbReference>
<keyword evidence="5 9" id="KW-0812">Transmembrane</keyword>
<organism evidence="10 11">
    <name type="scientific">Zhihengliuella alba</name>
    <dbReference type="NCBI Taxonomy" id="547018"/>
    <lineage>
        <taxon>Bacteria</taxon>
        <taxon>Bacillati</taxon>
        <taxon>Actinomycetota</taxon>
        <taxon>Actinomycetes</taxon>
        <taxon>Micrococcales</taxon>
        <taxon>Micrococcaceae</taxon>
        <taxon>Zhihengliuella</taxon>
    </lineage>
</organism>
<feature type="compositionally biased region" description="Low complexity" evidence="8">
    <location>
        <begin position="23"/>
        <end position="37"/>
    </location>
</feature>
<feature type="transmembrane region" description="Helical" evidence="9">
    <location>
        <begin position="169"/>
        <end position="189"/>
    </location>
</feature>
<keyword evidence="11" id="KW-1185">Reference proteome</keyword>
<dbReference type="CDD" id="cd06550">
    <property type="entry name" value="TM_ABC_iron-siderophores_like"/>
    <property type="match status" value="1"/>
</dbReference>
<keyword evidence="6 9" id="KW-1133">Transmembrane helix</keyword>
<keyword evidence="7 9" id="KW-0472">Membrane</keyword>
<keyword evidence="3" id="KW-0813">Transport</keyword>
<dbReference type="Pfam" id="PF01032">
    <property type="entry name" value="FecCD"/>
    <property type="match status" value="1"/>
</dbReference>
<feature type="region of interest" description="Disordered" evidence="8">
    <location>
        <begin position="1"/>
        <end position="51"/>
    </location>
</feature>
<feature type="transmembrane region" description="Helical" evidence="9">
    <location>
        <begin position="249"/>
        <end position="268"/>
    </location>
</feature>
<feature type="transmembrane region" description="Helical" evidence="9">
    <location>
        <begin position="201"/>
        <end position="222"/>
    </location>
</feature>
<dbReference type="SUPFAM" id="SSF81345">
    <property type="entry name" value="ABC transporter involved in vitamin B12 uptake, BtuC"/>
    <property type="match status" value="1"/>
</dbReference>
<dbReference type="PANTHER" id="PTHR30472:SF1">
    <property type="entry name" value="FE(3+) DICITRATE TRANSPORT SYSTEM PERMEASE PROTEIN FECC-RELATED"/>
    <property type="match status" value="1"/>
</dbReference>
<evidence type="ECO:0000313" key="11">
    <source>
        <dbReference type="Proteomes" id="UP001501536"/>
    </source>
</evidence>
<reference evidence="11" key="1">
    <citation type="journal article" date="2019" name="Int. J. Syst. Evol. Microbiol.">
        <title>The Global Catalogue of Microorganisms (GCM) 10K type strain sequencing project: providing services to taxonomists for standard genome sequencing and annotation.</title>
        <authorList>
            <consortium name="The Broad Institute Genomics Platform"/>
            <consortium name="The Broad Institute Genome Sequencing Center for Infectious Disease"/>
            <person name="Wu L."/>
            <person name="Ma J."/>
        </authorList>
    </citation>
    <scope>NUCLEOTIDE SEQUENCE [LARGE SCALE GENOMIC DNA]</scope>
    <source>
        <strain evidence="11">JCM 16961</strain>
    </source>
</reference>
<dbReference type="RefSeq" id="WP_344882976.1">
    <property type="nucleotide sequence ID" value="NZ_BAABCJ010000002.1"/>
</dbReference>
<comment type="similarity">
    <text evidence="2">Belongs to the binding-protein-dependent transport system permease family. FecCD subfamily.</text>
</comment>
<evidence type="ECO:0000256" key="2">
    <source>
        <dbReference type="ARBA" id="ARBA00007935"/>
    </source>
</evidence>
<accession>A0ABP7DDK4</accession>
<evidence type="ECO:0000313" key="10">
    <source>
        <dbReference type="EMBL" id="GAA3704243.1"/>
    </source>
</evidence>
<dbReference type="PANTHER" id="PTHR30472">
    <property type="entry name" value="FERRIC ENTEROBACTIN TRANSPORT SYSTEM PERMEASE PROTEIN"/>
    <property type="match status" value="1"/>
</dbReference>
<evidence type="ECO:0000256" key="8">
    <source>
        <dbReference type="SAM" id="MobiDB-lite"/>
    </source>
</evidence>
<gene>
    <name evidence="10" type="ORF">GCM10022377_17410</name>
</gene>
<dbReference type="EMBL" id="BAABCJ010000002">
    <property type="protein sequence ID" value="GAA3704243.1"/>
    <property type="molecule type" value="Genomic_DNA"/>
</dbReference>
<keyword evidence="4" id="KW-1003">Cell membrane</keyword>
<feature type="transmembrane region" description="Helical" evidence="9">
    <location>
        <begin position="143"/>
        <end position="163"/>
    </location>
</feature>
<sequence>MTEALTRRVPGARGPARAGGGAPATPGAPDVPGAVQGPAGGSGGGQGAPAGRRRSLPRVLAIAVGLGALLVLAAGLSLTVGARSTGLSVVWDALTAFDPADGDHLVVHSRIPRTVAGLLAGLALALAGTALQGITRNPLADPGILGLNAGAALAVVLGIHLAGVVDVTGFVWLGFGGCALAAVVVYVVASIGREGATPVKLALAGAALTAGCTSVMHGVLMMDQTALDGFRFWQVGTLGVRTTETMVSLIPFLVAGAAVCLLSARLFNALALGDDAAAGLGIRVGRGRGLAAVGVVLLVGTAVAIAGPIAFVGLVIPHGLRALIGGDYRALLPLSALAGPVLLLLADTLGRVVLPPSEVQVGVMTAVIGAPFFIWLIRTRKQVAL</sequence>
<evidence type="ECO:0000256" key="9">
    <source>
        <dbReference type="SAM" id="Phobius"/>
    </source>
</evidence>
<evidence type="ECO:0000256" key="5">
    <source>
        <dbReference type="ARBA" id="ARBA00022692"/>
    </source>
</evidence>
<protein>
    <submittedName>
        <fullName evidence="10">Iron ABC transporter permease</fullName>
    </submittedName>
</protein>
<dbReference type="Gene3D" id="1.10.3470.10">
    <property type="entry name" value="ABC transporter involved in vitamin B12 uptake, BtuC"/>
    <property type="match status" value="1"/>
</dbReference>
<evidence type="ECO:0000256" key="1">
    <source>
        <dbReference type="ARBA" id="ARBA00004651"/>
    </source>
</evidence>
<name>A0ABP7DDK4_9MICC</name>
<feature type="transmembrane region" description="Helical" evidence="9">
    <location>
        <begin position="111"/>
        <end position="131"/>
    </location>
</feature>
<evidence type="ECO:0000256" key="7">
    <source>
        <dbReference type="ARBA" id="ARBA00023136"/>
    </source>
</evidence>
<evidence type="ECO:0000256" key="4">
    <source>
        <dbReference type="ARBA" id="ARBA00022475"/>
    </source>
</evidence>
<dbReference type="InterPro" id="IPR037294">
    <property type="entry name" value="ABC_BtuC-like"/>
</dbReference>
<feature type="transmembrane region" description="Helical" evidence="9">
    <location>
        <begin position="59"/>
        <end position="82"/>
    </location>
</feature>
<feature type="compositionally biased region" description="Gly residues" evidence="8">
    <location>
        <begin position="38"/>
        <end position="48"/>
    </location>
</feature>
<proteinExistence type="inferred from homology"/>
<evidence type="ECO:0000256" key="6">
    <source>
        <dbReference type="ARBA" id="ARBA00022989"/>
    </source>
</evidence>
<feature type="compositionally biased region" description="Low complexity" evidence="8">
    <location>
        <begin position="7"/>
        <end position="16"/>
    </location>
</feature>